<evidence type="ECO:0000256" key="7">
    <source>
        <dbReference type="ARBA" id="ARBA00023027"/>
    </source>
</evidence>
<accession>A0A8J2FS07</accession>
<evidence type="ECO:0000256" key="8">
    <source>
        <dbReference type="ARBA" id="ARBA00023235"/>
    </source>
</evidence>
<dbReference type="Proteomes" id="UP000663859">
    <property type="component" value="Unassembled WGS sequence"/>
</dbReference>
<evidence type="ECO:0000313" key="13">
    <source>
        <dbReference type="Proteomes" id="UP000663859"/>
    </source>
</evidence>
<keyword evidence="7 10" id="KW-0520">NAD</keyword>
<keyword evidence="9 10" id="KW-0119">Carbohydrate metabolism</keyword>
<keyword evidence="8 10" id="KW-0413">Isomerase</keyword>
<gene>
    <name evidence="12" type="primary">galE</name>
    <name evidence="12" type="ORF">MPNT_190053</name>
</gene>
<evidence type="ECO:0000256" key="9">
    <source>
        <dbReference type="ARBA" id="ARBA00023277"/>
    </source>
</evidence>
<dbReference type="InterPro" id="IPR036291">
    <property type="entry name" value="NAD(P)-bd_dom_sf"/>
</dbReference>
<dbReference type="Gene3D" id="3.40.50.720">
    <property type="entry name" value="NAD(P)-binding Rossmann-like Domain"/>
    <property type="match status" value="1"/>
</dbReference>
<dbReference type="PANTHER" id="PTHR43725">
    <property type="entry name" value="UDP-GLUCOSE 4-EPIMERASE"/>
    <property type="match status" value="1"/>
</dbReference>
<dbReference type="InterPro" id="IPR005886">
    <property type="entry name" value="UDP_G4E"/>
</dbReference>
<dbReference type="SUPFAM" id="SSF51735">
    <property type="entry name" value="NAD(P)-binding Rossmann-fold domains"/>
    <property type="match status" value="1"/>
</dbReference>
<evidence type="ECO:0000313" key="12">
    <source>
        <dbReference type="EMBL" id="CAF0695472.1"/>
    </source>
</evidence>
<evidence type="ECO:0000259" key="11">
    <source>
        <dbReference type="Pfam" id="PF01370"/>
    </source>
</evidence>
<sequence>MVRLDPLGSVKVLVTGGAGYIGSVCVEVLLDHGMEVGVVDDLSEGHREAVDPRASFFQGNLLDVEFVRDVLTGFQPDAVVHLAAKALVEESMRDPGSYFTGNVSAGLSLLEAMCQAGVSKMIYSSTCAVYGLPERIPIDERVPPNPVNPYGASKLMFEQILQWYEKVYGLCYVSLRYFNAAGASARFGEDHRNETHLIPRVLQVALGLRNCVEVYGKDHPTLDGTCIRDYVHVLDLAEAHRFALQCDKSRCYNLGTGSGYSVLQVIEAARRVTGHPIPLAFRPKRAGDPPRLVASSGRIARELGWKPAFTRLEEIIDTAWQWHKAHPAGYQGEGVKKEQTL</sequence>
<comment type="similarity">
    <text evidence="4 10">Belongs to the NAD(P)-dependent epimerase/dehydratase family.</text>
</comment>
<comment type="pathway">
    <text evidence="3 10">Carbohydrate metabolism; galactose metabolism.</text>
</comment>
<dbReference type="CDD" id="cd05247">
    <property type="entry name" value="UDP_G4E_1_SDR_e"/>
    <property type="match status" value="1"/>
</dbReference>
<dbReference type="GO" id="GO:0033499">
    <property type="term" value="P:galactose catabolic process via UDP-galactose, Leloir pathway"/>
    <property type="evidence" value="ECO:0007669"/>
    <property type="project" value="TreeGrafter"/>
</dbReference>
<protein>
    <recommendedName>
        <fullName evidence="6 10">UDP-glucose 4-epimerase</fullName>
        <ecNumber evidence="5 10">5.1.3.2</ecNumber>
    </recommendedName>
</protein>
<dbReference type="PANTHER" id="PTHR43725:SF53">
    <property type="entry name" value="UDP-ARABINOSE 4-EPIMERASE 1"/>
    <property type="match status" value="1"/>
</dbReference>
<dbReference type="EC" id="5.1.3.2" evidence="5 10"/>
<dbReference type="AlphaFoldDB" id="A0A8J2FS07"/>
<dbReference type="UniPathway" id="UPA00214"/>
<dbReference type="Gene3D" id="3.90.25.10">
    <property type="entry name" value="UDP-galactose 4-epimerase, domain 1"/>
    <property type="match status" value="1"/>
</dbReference>
<keyword evidence="13" id="KW-1185">Reference proteome</keyword>
<dbReference type="RefSeq" id="WP_236027844.1">
    <property type="nucleotide sequence ID" value="NZ_CAJNOB010000011.1"/>
</dbReference>
<evidence type="ECO:0000256" key="6">
    <source>
        <dbReference type="ARBA" id="ARBA00018569"/>
    </source>
</evidence>
<dbReference type="InterPro" id="IPR001509">
    <property type="entry name" value="Epimerase_deHydtase"/>
</dbReference>
<evidence type="ECO:0000256" key="5">
    <source>
        <dbReference type="ARBA" id="ARBA00013189"/>
    </source>
</evidence>
<comment type="cofactor">
    <cofactor evidence="2 10">
        <name>NAD(+)</name>
        <dbReference type="ChEBI" id="CHEBI:57540"/>
    </cofactor>
</comment>
<name>A0A8J2FS07_9BACT</name>
<reference evidence="12" key="1">
    <citation type="submission" date="2021-02" db="EMBL/GenBank/DDBJ databases">
        <authorList>
            <person name="Cremers G."/>
            <person name="Picone N."/>
        </authorList>
    </citation>
    <scope>NUCLEOTIDE SEQUENCE</scope>
    <source>
        <strain evidence="12">PQ17</strain>
    </source>
</reference>
<comment type="catalytic activity">
    <reaction evidence="1 10">
        <text>UDP-alpha-D-glucose = UDP-alpha-D-galactose</text>
        <dbReference type="Rhea" id="RHEA:22168"/>
        <dbReference type="ChEBI" id="CHEBI:58885"/>
        <dbReference type="ChEBI" id="CHEBI:66914"/>
        <dbReference type="EC" id="5.1.3.2"/>
    </reaction>
</comment>
<organism evidence="12 13">
    <name type="scientific">Candidatus Methylacidithermus pantelleriae</name>
    <dbReference type="NCBI Taxonomy" id="2744239"/>
    <lineage>
        <taxon>Bacteria</taxon>
        <taxon>Pseudomonadati</taxon>
        <taxon>Verrucomicrobiota</taxon>
        <taxon>Methylacidiphilae</taxon>
        <taxon>Methylacidiphilales</taxon>
        <taxon>Methylacidiphilaceae</taxon>
        <taxon>Candidatus Methylacidithermus</taxon>
    </lineage>
</organism>
<proteinExistence type="inferred from homology"/>
<dbReference type="Pfam" id="PF01370">
    <property type="entry name" value="Epimerase"/>
    <property type="match status" value="1"/>
</dbReference>
<dbReference type="GO" id="GO:0003978">
    <property type="term" value="F:UDP-glucose 4-epimerase activity"/>
    <property type="evidence" value="ECO:0007669"/>
    <property type="project" value="UniProtKB-UniRule"/>
</dbReference>
<feature type="domain" description="NAD-dependent epimerase/dehydratase" evidence="11">
    <location>
        <begin position="12"/>
        <end position="255"/>
    </location>
</feature>
<evidence type="ECO:0000256" key="3">
    <source>
        <dbReference type="ARBA" id="ARBA00004947"/>
    </source>
</evidence>
<evidence type="ECO:0000256" key="4">
    <source>
        <dbReference type="ARBA" id="ARBA00007637"/>
    </source>
</evidence>
<dbReference type="NCBIfam" id="TIGR01179">
    <property type="entry name" value="galE"/>
    <property type="match status" value="1"/>
</dbReference>
<evidence type="ECO:0000256" key="1">
    <source>
        <dbReference type="ARBA" id="ARBA00000083"/>
    </source>
</evidence>
<dbReference type="EMBL" id="CAJNOB010000011">
    <property type="protein sequence ID" value="CAF0695472.1"/>
    <property type="molecule type" value="Genomic_DNA"/>
</dbReference>
<evidence type="ECO:0000256" key="10">
    <source>
        <dbReference type="RuleBase" id="RU366046"/>
    </source>
</evidence>
<evidence type="ECO:0000256" key="2">
    <source>
        <dbReference type="ARBA" id="ARBA00001911"/>
    </source>
</evidence>
<comment type="subunit">
    <text evidence="10">Homodimer.</text>
</comment>
<comment type="caution">
    <text evidence="12">The sequence shown here is derived from an EMBL/GenBank/DDBJ whole genome shotgun (WGS) entry which is preliminary data.</text>
</comment>